<feature type="non-terminal residue" evidence="1">
    <location>
        <position position="1"/>
    </location>
</feature>
<evidence type="ECO:0000313" key="2">
    <source>
        <dbReference type="Proteomes" id="UP001341840"/>
    </source>
</evidence>
<organism evidence="1 2">
    <name type="scientific">Stylosanthes scabra</name>
    <dbReference type="NCBI Taxonomy" id="79078"/>
    <lineage>
        <taxon>Eukaryota</taxon>
        <taxon>Viridiplantae</taxon>
        <taxon>Streptophyta</taxon>
        <taxon>Embryophyta</taxon>
        <taxon>Tracheophyta</taxon>
        <taxon>Spermatophyta</taxon>
        <taxon>Magnoliopsida</taxon>
        <taxon>eudicotyledons</taxon>
        <taxon>Gunneridae</taxon>
        <taxon>Pentapetalae</taxon>
        <taxon>rosids</taxon>
        <taxon>fabids</taxon>
        <taxon>Fabales</taxon>
        <taxon>Fabaceae</taxon>
        <taxon>Papilionoideae</taxon>
        <taxon>50 kb inversion clade</taxon>
        <taxon>dalbergioids sensu lato</taxon>
        <taxon>Dalbergieae</taxon>
        <taxon>Pterocarpus clade</taxon>
        <taxon>Stylosanthes</taxon>
    </lineage>
</organism>
<sequence length="147" mass="16211">PHPLPAHRHEIVAASFLRCATSCSPHSHTPSSLCLRLSPLFPASCSRCHHLEALKDLRSSLFSLVFFLGIGESSSADLQGSSPTRALLIVVLPLPRHQFISARFSWRLGLESRHSSRRSSRLGRVSVSAIFNARVLVSPFFLVEKDS</sequence>
<dbReference type="EMBL" id="JASCZI010061725">
    <property type="protein sequence ID" value="MED6139376.1"/>
    <property type="molecule type" value="Genomic_DNA"/>
</dbReference>
<reference evidence="1 2" key="1">
    <citation type="journal article" date="2023" name="Plants (Basel)">
        <title>Bridging the Gap: Combining Genomics and Transcriptomics Approaches to Understand Stylosanthes scabra, an Orphan Legume from the Brazilian Caatinga.</title>
        <authorList>
            <person name="Ferreira-Neto J.R.C."/>
            <person name="da Silva M.D."/>
            <person name="Binneck E."/>
            <person name="de Melo N.F."/>
            <person name="da Silva R.H."/>
            <person name="de Melo A.L.T.M."/>
            <person name="Pandolfi V."/>
            <person name="Bustamante F.O."/>
            <person name="Brasileiro-Vidal A.C."/>
            <person name="Benko-Iseppon A.M."/>
        </authorList>
    </citation>
    <scope>NUCLEOTIDE SEQUENCE [LARGE SCALE GENOMIC DNA]</scope>
    <source>
        <tissue evidence="1">Leaves</tissue>
    </source>
</reference>
<feature type="non-terminal residue" evidence="1">
    <location>
        <position position="147"/>
    </location>
</feature>
<dbReference type="Proteomes" id="UP001341840">
    <property type="component" value="Unassembled WGS sequence"/>
</dbReference>
<gene>
    <name evidence="1" type="ORF">PIB30_083257</name>
</gene>
<proteinExistence type="predicted"/>
<evidence type="ECO:0000313" key="1">
    <source>
        <dbReference type="EMBL" id="MED6139376.1"/>
    </source>
</evidence>
<protein>
    <submittedName>
        <fullName evidence="1">Uncharacterized protein</fullName>
    </submittedName>
</protein>
<keyword evidence="2" id="KW-1185">Reference proteome</keyword>
<name>A0ABU6STL3_9FABA</name>
<accession>A0ABU6STL3</accession>
<comment type="caution">
    <text evidence="1">The sequence shown here is derived from an EMBL/GenBank/DDBJ whole genome shotgun (WGS) entry which is preliminary data.</text>
</comment>